<keyword evidence="4" id="KW-1185">Reference proteome</keyword>
<dbReference type="InterPro" id="IPR043502">
    <property type="entry name" value="DNA/RNA_pol_sf"/>
</dbReference>
<dbReference type="SUPFAM" id="SSF56672">
    <property type="entry name" value="DNA/RNA polymerases"/>
    <property type="match status" value="1"/>
</dbReference>
<feature type="region of interest" description="Disordered" evidence="1">
    <location>
        <begin position="348"/>
        <end position="367"/>
    </location>
</feature>
<dbReference type="EMBL" id="CAUEEQ010014670">
    <property type="protein sequence ID" value="CAJ0938625.1"/>
    <property type="molecule type" value="Genomic_DNA"/>
</dbReference>
<feature type="compositionally biased region" description="Basic and acidic residues" evidence="1">
    <location>
        <begin position="220"/>
        <end position="235"/>
    </location>
</feature>
<comment type="caution">
    <text evidence="3">The sequence shown here is derived from an EMBL/GenBank/DDBJ whole genome shotgun (WGS) entry which is preliminary data.</text>
</comment>
<feature type="region of interest" description="Disordered" evidence="1">
    <location>
        <begin position="94"/>
        <end position="241"/>
    </location>
</feature>
<evidence type="ECO:0000256" key="1">
    <source>
        <dbReference type="SAM" id="MobiDB-lite"/>
    </source>
</evidence>
<accession>A0ABN9LED0</accession>
<dbReference type="PANTHER" id="PTHR33050">
    <property type="entry name" value="REVERSE TRANSCRIPTASE DOMAIN-CONTAINING PROTEIN"/>
    <property type="match status" value="1"/>
</dbReference>
<evidence type="ECO:0000313" key="3">
    <source>
        <dbReference type="EMBL" id="CAJ0938625.1"/>
    </source>
</evidence>
<dbReference type="PANTHER" id="PTHR33050:SF7">
    <property type="entry name" value="RIBONUCLEASE H"/>
    <property type="match status" value="1"/>
</dbReference>
<feature type="compositionally biased region" description="Acidic residues" evidence="1">
    <location>
        <begin position="129"/>
        <end position="157"/>
    </location>
</feature>
<proteinExistence type="predicted"/>
<feature type="compositionally biased region" description="Low complexity" evidence="1">
    <location>
        <begin position="180"/>
        <end position="199"/>
    </location>
</feature>
<organism evidence="3 4">
    <name type="scientific">Ranitomeya imitator</name>
    <name type="common">mimic poison frog</name>
    <dbReference type="NCBI Taxonomy" id="111125"/>
    <lineage>
        <taxon>Eukaryota</taxon>
        <taxon>Metazoa</taxon>
        <taxon>Chordata</taxon>
        <taxon>Craniata</taxon>
        <taxon>Vertebrata</taxon>
        <taxon>Euteleostomi</taxon>
        <taxon>Amphibia</taxon>
        <taxon>Batrachia</taxon>
        <taxon>Anura</taxon>
        <taxon>Neobatrachia</taxon>
        <taxon>Hyloidea</taxon>
        <taxon>Dendrobatidae</taxon>
        <taxon>Dendrobatinae</taxon>
        <taxon>Ranitomeya</taxon>
    </lineage>
</organism>
<dbReference type="Pfam" id="PF14796">
    <property type="entry name" value="AP3B1_C"/>
    <property type="match status" value="1"/>
</dbReference>
<evidence type="ECO:0000259" key="2">
    <source>
        <dbReference type="Pfam" id="PF14796"/>
    </source>
</evidence>
<dbReference type="Gene3D" id="1.10.287.3160">
    <property type="match status" value="1"/>
</dbReference>
<gene>
    <name evidence="3" type="ORF">RIMI_LOCUS7668091</name>
</gene>
<dbReference type="Proteomes" id="UP001176940">
    <property type="component" value="Unassembled WGS sequence"/>
</dbReference>
<name>A0ABN9LED0_9NEOB</name>
<dbReference type="InterPro" id="IPR029390">
    <property type="entry name" value="AP3B_C"/>
</dbReference>
<sequence length="700" mass="77112">MAAGQGSCKCFCSTLPNSIIWFIWVPSGVDICTLNPVIGRNWFDRDHFQLGTLSHTLNAKASGYLELSDWPEVAPDPSARNVEVIEPATTWTTSVGKPKKEKAKSDKFYSSEEDEEEDNESASSSDEGSGSEEDSDDQEESSSEDNEGSSSSEDDESSRESYKEKDSESEDEKNGIAAHSDGSGSSASDSSFDSSSDSGEGSGPVPEAPKSLPKPKKTERKPAKEKETARKKDVSLLDLDDFNDVSTPVALPKSAILSPSLLSDLQGLSLSAPSPVINGDKVPAPRKDKMPFCKCSACASKLPSAYKKKLCQPCTDEVLRSEQPFLLDSIRTLIKQEVQSSMAALSQALTPQPPPPKKRKMAPIDSDSGEIHTLGSEDIWENEGSISTPKSDNKKSLLFRRYGRANFHGEGHHGVEENVASHAVQDDMFGRLKPRTPKGFPIHENIENLVLHEWGLLEKGLSVPSELKNRFPLDGDYSLWKMPKVDVQVSRVTKKTALPFEDSSQLKDPMDRKIESLLRKSWDTSTNLLKTNVASTCVARSLFLWLRTLENHLSQGTSREEILNSPPLLQKATLFLADASAESVRQGICIIPCLDDFLIVAPSIPRLNKDVTKVLDILKSLGWIPNLEKSDLHPSSRKKFPGVLLDSKKRMSFLPRDRHNDLVHRISRFRSQRNPTLRDSMSILGSLTSCIQAVSFSPTS</sequence>
<feature type="domain" description="AP-3 complex subunit beta C-terminal" evidence="2">
    <location>
        <begin position="231"/>
        <end position="278"/>
    </location>
</feature>
<reference evidence="3" key="1">
    <citation type="submission" date="2023-07" db="EMBL/GenBank/DDBJ databases">
        <authorList>
            <person name="Stuckert A."/>
        </authorList>
    </citation>
    <scope>NUCLEOTIDE SEQUENCE</scope>
</reference>
<protein>
    <recommendedName>
        <fullName evidence="2">AP-3 complex subunit beta C-terminal domain-containing protein</fullName>
    </recommendedName>
</protein>
<feature type="compositionally biased region" description="Acidic residues" evidence="1">
    <location>
        <begin position="111"/>
        <end position="120"/>
    </location>
</feature>
<evidence type="ECO:0000313" key="4">
    <source>
        <dbReference type="Proteomes" id="UP001176940"/>
    </source>
</evidence>
<dbReference type="InterPro" id="IPR052055">
    <property type="entry name" value="Hepadnavirus_pol/RT"/>
</dbReference>